<dbReference type="Proteomes" id="UP000824120">
    <property type="component" value="Chromosome 6"/>
</dbReference>
<gene>
    <name evidence="1" type="ORF">H5410_030330</name>
</gene>
<evidence type="ECO:0000313" key="2">
    <source>
        <dbReference type="Proteomes" id="UP000824120"/>
    </source>
</evidence>
<dbReference type="EMBL" id="JACXVP010000006">
    <property type="protein sequence ID" value="KAG5598960.1"/>
    <property type="molecule type" value="Genomic_DNA"/>
</dbReference>
<proteinExistence type="predicted"/>
<name>A0A9J5YH49_SOLCO</name>
<protein>
    <submittedName>
        <fullName evidence="1">Uncharacterized protein</fullName>
    </submittedName>
</protein>
<sequence>MPLSHLIFLQPNYVGKWFSTWCKDHYTNICSGSSRKLNGYKLAARARGNVDFIVFSLSVKPFSYGSTSIEKIMEFFSKVKVEDCQHDYT</sequence>
<organism evidence="1 2">
    <name type="scientific">Solanum commersonii</name>
    <name type="common">Commerson's wild potato</name>
    <name type="synonym">Commerson's nightshade</name>
    <dbReference type="NCBI Taxonomy" id="4109"/>
    <lineage>
        <taxon>Eukaryota</taxon>
        <taxon>Viridiplantae</taxon>
        <taxon>Streptophyta</taxon>
        <taxon>Embryophyta</taxon>
        <taxon>Tracheophyta</taxon>
        <taxon>Spermatophyta</taxon>
        <taxon>Magnoliopsida</taxon>
        <taxon>eudicotyledons</taxon>
        <taxon>Gunneridae</taxon>
        <taxon>Pentapetalae</taxon>
        <taxon>asterids</taxon>
        <taxon>lamiids</taxon>
        <taxon>Solanales</taxon>
        <taxon>Solanaceae</taxon>
        <taxon>Solanoideae</taxon>
        <taxon>Solaneae</taxon>
        <taxon>Solanum</taxon>
    </lineage>
</organism>
<comment type="caution">
    <text evidence="1">The sequence shown here is derived from an EMBL/GenBank/DDBJ whole genome shotgun (WGS) entry which is preliminary data.</text>
</comment>
<reference evidence="1 2" key="1">
    <citation type="submission" date="2020-09" db="EMBL/GenBank/DDBJ databases">
        <title>De no assembly of potato wild relative species, Solanum commersonii.</title>
        <authorList>
            <person name="Cho K."/>
        </authorList>
    </citation>
    <scope>NUCLEOTIDE SEQUENCE [LARGE SCALE GENOMIC DNA]</scope>
    <source>
        <strain evidence="1">LZ3.2</strain>
        <tissue evidence="1">Leaf</tissue>
    </source>
</reference>
<accession>A0A9J5YH49</accession>
<evidence type="ECO:0000313" key="1">
    <source>
        <dbReference type="EMBL" id="KAG5598960.1"/>
    </source>
</evidence>
<keyword evidence="2" id="KW-1185">Reference proteome</keyword>
<dbReference type="AlphaFoldDB" id="A0A9J5YH49"/>